<protein>
    <submittedName>
        <fullName evidence="1">Uncharacterized protein</fullName>
    </submittedName>
</protein>
<comment type="caution">
    <text evidence="1">The sequence shown here is derived from an EMBL/GenBank/DDBJ whole genome shotgun (WGS) entry which is preliminary data.</text>
</comment>
<reference evidence="1 2" key="1">
    <citation type="submission" date="2024-02" db="EMBL/GenBank/DDBJ databases">
        <authorList>
            <person name="Chen Y."/>
            <person name="Shah S."/>
            <person name="Dougan E. K."/>
            <person name="Thang M."/>
            <person name="Chan C."/>
        </authorList>
    </citation>
    <scope>NUCLEOTIDE SEQUENCE [LARGE SCALE GENOMIC DNA]</scope>
</reference>
<sequence>MEAEEMIALGRFDLHWVSVKVWMGKCKNREGLLMNVVEKDVPVVHVSCVEEVQRWLLEEIMVCLMPSVLHQGDGDVAEGWRKLAANELEKSSSFFSTKALF</sequence>
<proteinExistence type="predicted"/>
<dbReference type="EMBL" id="CAXAMN010000002">
    <property type="protein sequence ID" value="CAK8985436.1"/>
    <property type="molecule type" value="Genomic_DNA"/>
</dbReference>
<evidence type="ECO:0000313" key="2">
    <source>
        <dbReference type="Proteomes" id="UP001642484"/>
    </source>
</evidence>
<dbReference type="Proteomes" id="UP001642484">
    <property type="component" value="Unassembled WGS sequence"/>
</dbReference>
<organism evidence="1 2">
    <name type="scientific">Durusdinium trenchii</name>
    <dbReference type="NCBI Taxonomy" id="1381693"/>
    <lineage>
        <taxon>Eukaryota</taxon>
        <taxon>Sar</taxon>
        <taxon>Alveolata</taxon>
        <taxon>Dinophyceae</taxon>
        <taxon>Suessiales</taxon>
        <taxon>Symbiodiniaceae</taxon>
        <taxon>Durusdinium</taxon>
    </lineage>
</organism>
<gene>
    <name evidence="1" type="ORF">CCMP2556_LOCUS121</name>
</gene>
<name>A0ABP0H5E1_9DINO</name>
<evidence type="ECO:0000313" key="1">
    <source>
        <dbReference type="EMBL" id="CAK8985436.1"/>
    </source>
</evidence>
<accession>A0ABP0H5E1</accession>
<keyword evidence="2" id="KW-1185">Reference proteome</keyword>